<dbReference type="GO" id="GO:0005737">
    <property type="term" value="C:cytoplasm"/>
    <property type="evidence" value="ECO:0007669"/>
    <property type="project" value="UniProtKB-SubCell"/>
</dbReference>
<comment type="subcellular location">
    <subcellularLocation>
        <location evidence="1">Cytoplasm</location>
    </subcellularLocation>
</comment>
<gene>
    <name evidence="6" type="ORF">CEUTPL_LOCUS2318</name>
</gene>
<evidence type="ECO:0000256" key="1">
    <source>
        <dbReference type="ARBA" id="ARBA00004496"/>
    </source>
</evidence>
<feature type="region of interest" description="Disordered" evidence="4">
    <location>
        <begin position="88"/>
        <end position="109"/>
    </location>
</feature>
<evidence type="ECO:0000313" key="6">
    <source>
        <dbReference type="EMBL" id="CAG9761620.1"/>
    </source>
</evidence>
<dbReference type="InterPro" id="IPR003890">
    <property type="entry name" value="MIF4G-like_typ-3"/>
</dbReference>
<dbReference type="GO" id="GO:0003723">
    <property type="term" value="F:RNA binding"/>
    <property type="evidence" value="ECO:0007669"/>
    <property type="project" value="InterPro"/>
</dbReference>
<dbReference type="Pfam" id="PF02854">
    <property type="entry name" value="MIF4G"/>
    <property type="match status" value="1"/>
</dbReference>
<organism evidence="6 7">
    <name type="scientific">Ceutorhynchus assimilis</name>
    <name type="common">cabbage seed weevil</name>
    <dbReference type="NCBI Taxonomy" id="467358"/>
    <lineage>
        <taxon>Eukaryota</taxon>
        <taxon>Metazoa</taxon>
        <taxon>Ecdysozoa</taxon>
        <taxon>Arthropoda</taxon>
        <taxon>Hexapoda</taxon>
        <taxon>Insecta</taxon>
        <taxon>Pterygota</taxon>
        <taxon>Neoptera</taxon>
        <taxon>Endopterygota</taxon>
        <taxon>Coleoptera</taxon>
        <taxon>Polyphaga</taxon>
        <taxon>Cucujiformia</taxon>
        <taxon>Curculionidae</taxon>
        <taxon>Ceutorhynchinae</taxon>
        <taxon>Ceutorhynchus</taxon>
    </lineage>
</organism>
<protein>
    <recommendedName>
        <fullName evidence="5">MIF4G domain-containing protein</fullName>
    </recommendedName>
</protein>
<name>A0A9N9MBT6_9CUCU</name>
<evidence type="ECO:0000259" key="5">
    <source>
        <dbReference type="SMART" id="SM00543"/>
    </source>
</evidence>
<dbReference type="GO" id="GO:0008494">
    <property type="term" value="F:translation activator activity"/>
    <property type="evidence" value="ECO:0007669"/>
    <property type="project" value="TreeGrafter"/>
</dbReference>
<sequence length="386" mass="43498">MNEGDKPKPAPLWNPSGSSVQKRLREPKMKLVQEAATSKNTVLRAEAPEFVPRQITGLEHQFQNVNITVDDLPKRSSAQSRLLIHKNPTSHSEQGSSQYHPPNQVINGQSSSTDMVRLKQLIDSLIKYPGQFDDLMMVILETICPYLDDIMAISEIVKLLVSQAINAPSFRYNGARLCWVIEQKSAEFRADLHLKCNKELQDNPNQQNVALFIAELYTQLPHDSLYGSLLIEALKKLLSTGGTDNIKCVCQALKLTGFSLEDNHKLALDELFCHLRDYTNSLSGSALIVLNSVINLRESNWGREPESAHSEPSPFDQDYEEIVNEILYEVDGATLTNEEQEFLAANMGQDDYIFDNEDPDGLCNPEEEMDEEIRAAFVEFVKTNKN</sequence>
<dbReference type="PANTHER" id="PTHR23254:SF15">
    <property type="entry name" value="POLYADENYLATE-BINDING PROTEIN-INTERACTING PROTEIN 1"/>
    <property type="match status" value="1"/>
</dbReference>
<keyword evidence="3" id="KW-0810">Translation regulation</keyword>
<dbReference type="SMART" id="SM00543">
    <property type="entry name" value="MIF4G"/>
    <property type="match status" value="1"/>
</dbReference>
<keyword evidence="7" id="KW-1185">Reference proteome</keyword>
<dbReference type="PANTHER" id="PTHR23254">
    <property type="entry name" value="EIF4G DOMAIN PROTEIN"/>
    <property type="match status" value="1"/>
</dbReference>
<dbReference type="OrthoDB" id="8171816at2759"/>
<dbReference type="EMBL" id="OU892286">
    <property type="protein sequence ID" value="CAG9761620.1"/>
    <property type="molecule type" value="Genomic_DNA"/>
</dbReference>
<feature type="region of interest" description="Disordered" evidence="4">
    <location>
        <begin position="1"/>
        <end position="23"/>
    </location>
</feature>
<dbReference type="Gene3D" id="1.25.40.180">
    <property type="match status" value="1"/>
</dbReference>
<dbReference type="GO" id="GO:0006446">
    <property type="term" value="P:regulation of translational initiation"/>
    <property type="evidence" value="ECO:0007669"/>
    <property type="project" value="TreeGrafter"/>
</dbReference>
<feature type="domain" description="MIF4G" evidence="5">
    <location>
        <begin position="118"/>
        <end position="300"/>
    </location>
</feature>
<proteinExistence type="predicted"/>
<evidence type="ECO:0000256" key="2">
    <source>
        <dbReference type="ARBA" id="ARBA00022490"/>
    </source>
</evidence>
<evidence type="ECO:0000256" key="4">
    <source>
        <dbReference type="SAM" id="MobiDB-lite"/>
    </source>
</evidence>
<dbReference type="AlphaFoldDB" id="A0A9N9MBT6"/>
<dbReference type="InterPro" id="IPR016024">
    <property type="entry name" value="ARM-type_fold"/>
</dbReference>
<accession>A0A9N9MBT6</accession>
<dbReference type="SUPFAM" id="SSF48371">
    <property type="entry name" value="ARM repeat"/>
    <property type="match status" value="1"/>
</dbReference>
<keyword evidence="2" id="KW-0963">Cytoplasm</keyword>
<evidence type="ECO:0000256" key="3">
    <source>
        <dbReference type="ARBA" id="ARBA00022845"/>
    </source>
</evidence>
<evidence type="ECO:0000313" key="7">
    <source>
        <dbReference type="Proteomes" id="UP001152799"/>
    </source>
</evidence>
<reference evidence="6" key="1">
    <citation type="submission" date="2022-01" db="EMBL/GenBank/DDBJ databases">
        <authorList>
            <person name="King R."/>
        </authorList>
    </citation>
    <scope>NUCLEOTIDE SEQUENCE</scope>
</reference>
<dbReference type="InterPro" id="IPR051367">
    <property type="entry name" value="mRNA_TranslReg/HistoneTransl"/>
</dbReference>
<dbReference type="Proteomes" id="UP001152799">
    <property type="component" value="Chromosome 10"/>
</dbReference>